<dbReference type="GO" id="GO:0046872">
    <property type="term" value="F:metal ion binding"/>
    <property type="evidence" value="ECO:0007669"/>
    <property type="project" value="UniProtKB-KW"/>
</dbReference>
<gene>
    <name evidence="9" type="ORF">CP373A1_01385</name>
</gene>
<dbReference type="PANTHER" id="PTHR32439">
    <property type="entry name" value="FERREDOXIN--NITRITE REDUCTASE, CHLOROPLASTIC"/>
    <property type="match status" value="1"/>
</dbReference>
<accession>A0A1B8RTW0</accession>
<keyword evidence="10" id="KW-1185">Reference proteome</keyword>
<dbReference type="GO" id="GO:0020037">
    <property type="term" value="F:heme binding"/>
    <property type="evidence" value="ECO:0007669"/>
    <property type="project" value="InterPro"/>
</dbReference>
<dbReference type="Pfam" id="PF01077">
    <property type="entry name" value="NIR_SIR"/>
    <property type="match status" value="1"/>
</dbReference>
<dbReference type="PANTHER" id="PTHR32439:SF9">
    <property type="entry name" value="BLR3264 PROTEIN"/>
    <property type="match status" value="1"/>
</dbReference>
<keyword evidence="6" id="KW-0411">Iron-sulfur</keyword>
<evidence type="ECO:0000259" key="7">
    <source>
        <dbReference type="Pfam" id="PF01077"/>
    </source>
</evidence>
<dbReference type="Pfam" id="PF03460">
    <property type="entry name" value="NIR_SIR_ferr"/>
    <property type="match status" value="2"/>
</dbReference>
<dbReference type="InterPro" id="IPR045854">
    <property type="entry name" value="NO2/SO3_Rdtase_4Fe4S_sf"/>
</dbReference>
<proteinExistence type="predicted"/>
<keyword evidence="4" id="KW-0560">Oxidoreductase</keyword>
<organism evidence="9 10">
    <name type="scientific">Clostridium paraputrificum</name>
    <dbReference type="NCBI Taxonomy" id="29363"/>
    <lineage>
        <taxon>Bacteria</taxon>
        <taxon>Bacillati</taxon>
        <taxon>Bacillota</taxon>
        <taxon>Clostridia</taxon>
        <taxon>Eubacteriales</taxon>
        <taxon>Clostridiaceae</taxon>
        <taxon>Clostridium</taxon>
    </lineage>
</organism>
<evidence type="ECO:0000256" key="1">
    <source>
        <dbReference type="ARBA" id="ARBA00022485"/>
    </source>
</evidence>
<dbReference type="Gene3D" id="3.90.480.10">
    <property type="entry name" value="Sulfite Reductase Hemoprotein,Domain 2"/>
    <property type="match status" value="1"/>
</dbReference>
<keyword evidence="3" id="KW-0479">Metal-binding</keyword>
<evidence type="ECO:0000313" key="9">
    <source>
        <dbReference type="EMBL" id="OBY12273.1"/>
    </source>
</evidence>
<evidence type="ECO:0000313" key="10">
    <source>
        <dbReference type="Proteomes" id="UP000092714"/>
    </source>
</evidence>
<dbReference type="OrthoDB" id="9803707at2"/>
<evidence type="ECO:0000256" key="4">
    <source>
        <dbReference type="ARBA" id="ARBA00023002"/>
    </source>
</evidence>
<evidence type="ECO:0000256" key="5">
    <source>
        <dbReference type="ARBA" id="ARBA00023004"/>
    </source>
</evidence>
<dbReference type="Gene3D" id="3.30.413.10">
    <property type="entry name" value="Sulfite Reductase Hemoprotein, domain 1"/>
    <property type="match status" value="2"/>
</dbReference>
<dbReference type="GO" id="GO:0051539">
    <property type="term" value="F:4 iron, 4 sulfur cluster binding"/>
    <property type="evidence" value="ECO:0007669"/>
    <property type="project" value="UniProtKB-KW"/>
</dbReference>
<dbReference type="Proteomes" id="UP000092714">
    <property type="component" value="Unassembled WGS sequence"/>
</dbReference>
<dbReference type="InterPro" id="IPR036136">
    <property type="entry name" value="Nit/Sulf_reduc_fer-like_dom_sf"/>
</dbReference>
<dbReference type="GO" id="GO:0016491">
    <property type="term" value="F:oxidoreductase activity"/>
    <property type="evidence" value="ECO:0007669"/>
    <property type="project" value="UniProtKB-KW"/>
</dbReference>
<sequence length="514" mass="58120">MNSLKEILLGEIEDFRKVGHKFLDGELNLMQFKHESGGMGMYAHRGGKEFMIRFRIPSGVTDSDELNLIYDYAKKHSLGGIHFTTRQAIQLHGLTLDGACDLMKEGLEVNLFTRGAGGNFPRNVALSPLAGVDKEEEFDPTPYALAVGNHFLKKIYTYKLPRKLKVSFSNSFKDTAHCTVQDLGFVAVKKDGKEYFKVYIGGGLGNNPRKAIELDELIEAKDVLYYIEGMTNLFIAEGDYKNRAKARIRYIADRMGDEEFVNQFKLYTKAEKEKGGLELKLHPTEIKKEGIKTEVKDKRLIEQKQEGLYTVYLHPVGGQLKLEDLREILDTIDNFEDVEVRLAMTEGVYFRNLNGKEAETLLNITKKMGGEAEIYHSVACIGVPTCQIGIGNSQGLLFDIIDYFKGKDYSSDLMPRVHISGCTNSCGVHEIGKIGFTGKKKRVDDAVKDVFGLFINGDFTVENVRLGEFKGDMLPERIPEFLYELAMKLEDGNIKFEDYIKEDEFMNLVNKYSV</sequence>
<keyword evidence="2" id="KW-0349">Heme</keyword>
<dbReference type="EMBL" id="MAPZ01000009">
    <property type="protein sequence ID" value="OBY12273.1"/>
    <property type="molecule type" value="Genomic_DNA"/>
</dbReference>
<evidence type="ECO:0000259" key="8">
    <source>
        <dbReference type="Pfam" id="PF03460"/>
    </source>
</evidence>
<dbReference type="InterPro" id="IPR005117">
    <property type="entry name" value="NiRdtase/SiRdtase_haem-b_fer"/>
</dbReference>
<protein>
    <submittedName>
        <fullName evidence="9">Ferredoxin--nitrite reductase</fullName>
    </submittedName>
</protein>
<keyword evidence="1" id="KW-0004">4Fe-4S</keyword>
<dbReference type="eggNOG" id="COG0155">
    <property type="taxonomic scope" value="Bacteria"/>
</dbReference>
<evidence type="ECO:0000256" key="3">
    <source>
        <dbReference type="ARBA" id="ARBA00022723"/>
    </source>
</evidence>
<dbReference type="RefSeq" id="WP_065254219.1">
    <property type="nucleotide sequence ID" value="NZ_JBAMHF010000002.1"/>
</dbReference>
<dbReference type="AlphaFoldDB" id="A0A1B8RTW0"/>
<feature type="domain" description="Nitrite/Sulfite reductase ferredoxin-like" evidence="8">
    <location>
        <begin position="43"/>
        <end position="106"/>
    </location>
</feature>
<dbReference type="SUPFAM" id="SSF56014">
    <property type="entry name" value="Nitrite and sulphite reductase 4Fe-4S domain-like"/>
    <property type="match status" value="2"/>
</dbReference>
<comment type="caution">
    <text evidence="9">The sequence shown here is derived from an EMBL/GenBank/DDBJ whole genome shotgun (WGS) entry which is preliminary data.</text>
</comment>
<evidence type="ECO:0000256" key="2">
    <source>
        <dbReference type="ARBA" id="ARBA00022617"/>
    </source>
</evidence>
<name>A0A1B8RTW0_9CLOT</name>
<keyword evidence="5" id="KW-0408">Iron</keyword>
<dbReference type="InterPro" id="IPR006067">
    <property type="entry name" value="NO2/SO3_Rdtase_4Fe4S_dom"/>
</dbReference>
<evidence type="ECO:0000256" key="6">
    <source>
        <dbReference type="ARBA" id="ARBA00023014"/>
    </source>
</evidence>
<feature type="domain" description="Nitrite/sulphite reductase 4Fe-4S" evidence="7">
    <location>
        <begin position="118"/>
        <end position="269"/>
    </location>
</feature>
<feature type="domain" description="Nitrite/Sulfite reductase ferredoxin-like" evidence="8">
    <location>
        <begin position="302"/>
        <end position="366"/>
    </location>
</feature>
<reference evidence="9 10" key="1">
    <citation type="submission" date="2016-06" db="EMBL/GenBank/DDBJ databases">
        <authorList>
            <person name="Kjaerup R.B."/>
            <person name="Dalgaard T.S."/>
            <person name="Juul-Madsen H.R."/>
        </authorList>
    </citation>
    <scope>NUCLEOTIDE SEQUENCE [LARGE SCALE GENOMIC DNA]</scope>
    <source>
        <strain evidence="9 10">373-A1</strain>
    </source>
</reference>
<dbReference type="InterPro" id="IPR051329">
    <property type="entry name" value="NIR_SIR_4Fe-4S"/>
</dbReference>
<dbReference type="SUPFAM" id="SSF55124">
    <property type="entry name" value="Nitrite/Sulfite reductase N-terminal domain-like"/>
    <property type="match status" value="2"/>
</dbReference>